<name>A0A2P2KZC6_RHIMU</name>
<dbReference type="EMBL" id="GGEC01030586">
    <property type="protein sequence ID" value="MBX11070.1"/>
    <property type="molecule type" value="Transcribed_RNA"/>
</dbReference>
<reference evidence="2" key="1">
    <citation type="submission" date="2018-02" db="EMBL/GenBank/DDBJ databases">
        <title>Rhizophora mucronata_Transcriptome.</title>
        <authorList>
            <person name="Meera S.P."/>
            <person name="Sreeshan A."/>
            <person name="Augustine A."/>
        </authorList>
    </citation>
    <scope>NUCLEOTIDE SEQUENCE</scope>
    <source>
        <tissue evidence="2">Leaf</tissue>
    </source>
</reference>
<sequence>MGCTHLECAFRFKRSKLKYLRIQDDLKTTCDNRLQYQIAAIFIPKTKQKPGLGTKLLFFVFNVFSWVILILSACQC</sequence>
<keyword evidence="1" id="KW-0812">Transmembrane</keyword>
<accession>A0A2P2KZC6</accession>
<keyword evidence="1" id="KW-0472">Membrane</keyword>
<evidence type="ECO:0000313" key="2">
    <source>
        <dbReference type="EMBL" id="MBX11070.1"/>
    </source>
</evidence>
<proteinExistence type="predicted"/>
<protein>
    <submittedName>
        <fullName evidence="2">Uncharacterized protein</fullName>
    </submittedName>
</protein>
<keyword evidence="1" id="KW-1133">Transmembrane helix</keyword>
<dbReference type="AlphaFoldDB" id="A0A2P2KZC6"/>
<feature type="transmembrane region" description="Helical" evidence="1">
    <location>
        <begin position="56"/>
        <end position="74"/>
    </location>
</feature>
<evidence type="ECO:0000256" key="1">
    <source>
        <dbReference type="SAM" id="Phobius"/>
    </source>
</evidence>
<organism evidence="2">
    <name type="scientific">Rhizophora mucronata</name>
    <name type="common">Asiatic mangrove</name>
    <dbReference type="NCBI Taxonomy" id="61149"/>
    <lineage>
        <taxon>Eukaryota</taxon>
        <taxon>Viridiplantae</taxon>
        <taxon>Streptophyta</taxon>
        <taxon>Embryophyta</taxon>
        <taxon>Tracheophyta</taxon>
        <taxon>Spermatophyta</taxon>
        <taxon>Magnoliopsida</taxon>
        <taxon>eudicotyledons</taxon>
        <taxon>Gunneridae</taxon>
        <taxon>Pentapetalae</taxon>
        <taxon>rosids</taxon>
        <taxon>fabids</taxon>
        <taxon>Malpighiales</taxon>
        <taxon>Rhizophoraceae</taxon>
        <taxon>Rhizophora</taxon>
    </lineage>
</organism>